<dbReference type="AlphaFoldDB" id="A0A224Z1J4"/>
<proteinExistence type="predicted"/>
<evidence type="ECO:0000313" key="1">
    <source>
        <dbReference type="EMBL" id="MAA20094.1"/>
    </source>
</evidence>
<sequence>MKPIISEAVVPFKQQFRLTYFRLLRVCCSPNYRRNIATLHSLRNVASTLSQQYVLRMFQITVIKLLGLYDIMRQAVMGDL</sequence>
<accession>A0A224Z1J4</accession>
<protein>
    <submittedName>
        <fullName evidence="1">Uncharacterized protein</fullName>
    </submittedName>
</protein>
<reference evidence="1" key="1">
    <citation type="journal article" date="2017" name="Parasit. Vectors">
        <title>Sialotranscriptomics of Rhipicephalus zambeziensis reveals intricate expression profiles of secretory proteins and suggests tight temporal transcriptional regulation during blood-feeding.</title>
        <authorList>
            <person name="de Castro M.H."/>
            <person name="de Klerk D."/>
            <person name="Pienaar R."/>
            <person name="Rees D.J.G."/>
            <person name="Mans B.J."/>
        </authorList>
    </citation>
    <scope>NUCLEOTIDE SEQUENCE</scope>
    <source>
        <tissue evidence="1">Salivary glands</tissue>
    </source>
</reference>
<dbReference type="EMBL" id="GFPF01008948">
    <property type="protein sequence ID" value="MAA20094.1"/>
    <property type="molecule type" value="Transcribed_RNA"/>
</dbReference>
<name>A0A224Z1J4_9ACAR</name>
<organism evidence="1">
    <name type="scientific">Rhipicephalus zambeziensis</name>
    <dbReference type="NCBI Taxonomy" id="60191"/>
    <lineage>
        <taxon>Eukaryota</taxon>
        <taxon>Metazoa</taxon>
        <taxon>Ecdysozoa</taxon>
        <taxon>Arthropoda</taxon>
        <taxon>Chelicerata</taxon>
        <taxon>Arachnida</taxon>
        <taxon>Acari</taxon>
        <taxon>Parasitiformes</taxon>
        <taxon>Ixodida</taxon>
        <taxon>Ixodoidea</taxon>
        <taxon>Ixodidae</taxon>
        <taxon>Rhipicephalinae</taxon>
        <taxon>Rhipicephalus</taxon>
        <taxon>Rhipicephalus</taxon>
    </lineage>
</organism>